<evidence type="ECO:0008006" key="3">
    <source>
        <dbReference type="Google" id="ProtNLM"/>
    </source>
</evidence>
<dbReference type="EMBL" id="CM018225">
    <property type="protein sequence ID" value="KAB2004985.1"/>
    <property type="molecule type" value="Genomic_DNA"/>
</dbReference>
<protein>
    <recommendedName>
        <fullName evidence="3">Endonuclease/exonuclease/phosphatase domain-containing protein</fullName>
    </recommendedName>
</protein>
<reference evidence="2" key="1">
    <citation type="journal article" date="2020" name="Nat. Genet.">
        <title>Genomic diversifications of five Gossypium allopolyploid species and their impact on cotton improvement.</title>
        <authorList>
            <person name="Chen Z.J."/>
            <person name="Sreedasyam A."/>
            <person name="Ando A."/>
            <person name="Song Q."/>
            <person name="De Santiago L.M."/>
            <person name="Hulse-Kemp A.M."/>
            <person name="Ding M."/>
            <person name="Ye W."/>
            <person name="Kirkbride R.C."/>
            <person name="Jenkins J."/>
            <person name="Plott C."/>
            <person name="Lovell J."/>
            <person name="Lin Y.M."/>
            <person name="Vaughn R."/>
            <person name="Liu B."/>
            <person name="Simpson S."/>
            <person name="Scheffler B.E."/>
            <person name="Wen L."/>
            <person name="Saski C.A."/>
            <person name="Grover C.E."/>
            <person name="Hu G."/>
            <person name="Conover J.L."/>
            <person name="Carlson J.W."/>
            <person name="Shu S."/>
            <person name="Boston L.B."/>
            <person name="Williams M."/>
            <person name="Peterson D.G."/>
            <person name="McGee K."/>
            <person name="Jones D.C."/>
            <person name="Wendel J.F."/>
            <person name="Stelly D.M."/>
            <person name="Grimwood J."/>
            <person name="Schmutz J."/>
        </authorList>
    </citation>
    <scope>NUCLEOTIDE SEQUENCE [LARGE SCALE GENOMIC DNA]</scope>
    <source>
        <strain evidence="2">cv. 3-79</strain>
    </source>
</reference>
<gene>
    <name evidence="1" type="ORF">ES319_D11G238300v1</name>
</gene>
<accession>A0A5J5PEF4</accession>
<name>A0A5J5PEF4_GOSBA</name>
<sequence length="79" mass="9273">MVYTFSFFMDIKIICWNCQGAASSKFSAILQNILRYHKLDILVSPEMRISGKKVDEVIRRTKFDCSFRVEAKGFSRMRI</sequence>
<proteinExistence type="predicted"/>
<keyword evidence="2" id="KW-1185">Reference proteome</keyword>
<dbReference type="OrthoDB" id="1000931at2759"/>
<evidence type="ECO:0000313" key="2">
    <source>
        <dbReference type="Proteomes" id="UP000327439"/>
    </source>
</evidence>
<evidence type="ECO:0000313" key="1">
    <source>
        <dbReference type="EMBL" id="KAB2004985.1"/>
    </source>
</evidence>
<dbReference type="Proteomes" id="UP000327439">
    <property type="component" value="Chromosome D11"/>
</dbReference>
<dbReference type="AlphaFoldDB" id="A0A5J5PEF4"/>
<organism evidence="1 2">
    <name type="scientific">Gossypium barbadense</name>
    <name type="common">Sea Island cotton</name>
    <name type="synonym">Hibiscus barbadensis</name>
    <dbReference type="NCBI Taxonomy" id="3634"/>
    <lineage>
        <taxon>Eukaryota</taxon>
        <taxon>Viridiplantae</taxon>
        <taxon>Streptophyta</taxon>
        <taxon>Embryophyta</taxon>
        <taxon>Tracheophyta</taxon>
        <taxon>Spermatophyta</taxon>
        <taxon>Magnoliopsida</taxon>
        <taxon>eudicotyledons</taxon>
        <taxon>Gunneridae</taxon>
        <taxon>Pentapetalae</taxon>
        <taxon>rosids</taxon>
        <taxon>malvids</taxon>
        <taxon>Malvales</taxon>
        <taxon>Malvaceae</taxon>
        <taxon>Malvoideae</taxon>
        <taxon>Gossypium</taxon>
    </lineage>
</organism>